<dbReference type="Proteomes" id="UP000319040">
    <property type="component" value="Unassembled WGS sequence"/>
</dbReference>
<proteinExistence type="predicted"/>
<dbReference type="AlphaFoldDB" id="A0A521CRJ7"/>
<gene>
    <name evidence="1" type="ORF">SAMN06265379_103374</name>
</gene>
<protein>
    <submittedName>
        <fullName evidence="1">Uncharacterized protein</fullName>
    </submittedName>
</protein>
<sequence length="81" mass="9561">MYLPKKMKVKIDKKYYIERYLQYFKSNSNLRAVNGFILSNITIPGYIVNHKGSCIDYDSCAKKIRHPIFFQLGDFTFGKNK</sequence>
<evidence type="ECO:0000313" key="2">
    <source>
        <dbReference type="Proteomes" id="UP000319040"/>
    </source>
</evidence>
<evidence type="ECO:0000313" key="1">
    <source>
        <dbReference type="EMBL" id="SMO61371.1"/>
    </source>
</evidence>
<name>A0A521CRJ7_SACCC</name>
<accession>A0A521CRJ7</accession>
<reference evidence="1 2" key="1">
    <citation type="submission" date="2017-05" db="EMBL/GenBank/DDBJ databases">
        <authorList>
            <person name="Varghese N."/>
            <person name="Submissions S."/>
        </authorList>
    </citation>
    <scope>NUCLEOTIDE SEQUENCE [LARGE SCALE GENOMIC DNA]</scope>
    <source>
        <strain evidence="1 2">DSM 27040</strain>
    </source>
</reference>
<dbReference type="EMBL" id="FXTB01000003">
    <property type="protein sequence ID" value="SMO61371.1"/>
    <property type="molecule type" value="Genomic_DNA"/>
</dbReference>
<organism evidence="1 2">
    <name type="scientific">Saccharicrinis carchari</name>
    <dbReference type="NCBI Taxonomy" id="1168039"/>
    <lineage>
        <taxon>Bacteria</taxon>
        <taxon>Pseudomonadati</taxon>
        <taxon>Bacteroidota</taxon>
        <taxon>Bacteroidia</taxon>
        <taxon>Marinilabiliales</taxon>
        <taxon>Marinilabiliaceae</taxon>
        <taxon>Saccharicrinis</taxon>
    </lineage>
</organism>
<keyword evidence="2" id="KW-1185">Reference proteome</keyword>